<name>A0A6J4VRQ9_9BACT</name>
<dbReference type="EMBL" id="CADCWL010000252">
    <property type="protein sequence ID" value="CAA9585626.1"/>
    <property type="molecule type" value="Genomic_DNA"/>
</dbReference>
<feature type="compositionally biased region" description="Low complexity" evidence="1">
    <location>
        <begin position="35"/>
        <end position="54"/>
    </location>
</feature>
<gene>
    <name evidence="2" type="ORF">AVDCRST_MAG19-4600</name>
</gene>
<sequence>GHHPRGRRDQAQRLPGADGRRPRRRRQRAADAARRQAGALQDPGRGGAALLRRTGGADRHGRALRARVAGRAGRGRLRRLRPRRRPLRDAPRAGDGPRRRGEPRLPRRPLRVPLRDDGRRAEDPGGVPHRGGRRLARAPPLPLQRHRALLPHRLPGAPGRGVAARPRRRRRQAGARRHGRRRRLRPRRLHDHHGGGVPELPVRRVRLPRRLDRAGAGGGGGGRGRRPGPLRGRRRQGVPRRRLRPGDLLRLPPRHGRSRGRGPARPGDARPRRDVADRRAVIQR</sequence>
<dbReference type="AlphaFoldDB" id="A0A6J4VRQ9"/>
<protein>
    <submittedName>
        <fullName evidence="2">Uncharacterized protein</fullName>
    </submittedName>
</protein>
<feature type="compositionally biased region" description="Basic and acidic residues" evidence="1">
    <location>
        <begin position="267"/>
        <end position="284"/>
    </location>
</feature>
<reference evidence="2" key="1">
    <citation type="submission" date="2020-02" db="EMBL/GenBank/DDBJ databases">
        <authorList>
            <person name="Meier V. D."/>
        </authorList>
    </citation>
    <scope>NUCLEOTIDE SEQUENCE</scope>
    <source>
        <strain evidence="2">AVDCRST_MAG19</strain>
    </source>
</reference>
<feature type="non-terminal residue" evidence="2">
    <location>
        <position position="284"/>
    </location>
</feature>
<feature type="compositionally biased region" description="Low complexity" evidence="1">
    <location>
        <begin position="153"/>
        <end position="164"/>
    </location>
</feature>
<feature type="non-terminal residue" evidence="2">
    <location>
        <position position="1"/>
    </location>
</feature>
<feature type="compositionally biased region" description="Basic residues" evidence="1">
    <location>
        <begin position="165"/>
        <end position="191"/>
    </location>
</feature>
<feature type="compositionally biased region" description="Basic and acidic residues" evidence="1">
    <location>
        <begin position="113"/>
        <end position="123"/>
    </location>
</feature>
<accession>A0A6J4VRQ9</accession>
<feature type="compositionally biased region" description="Basic and acidic residues" evidence="1">
    <location>
        <begin position="87"/>
        <end position="105"/>
    </location>
</feature>
<organism evidence="2">
    <name type="scientific">uncultured Thermomicrobiales bacterium</name>
    <dbReference type="NCBI Taxonomy" id="1645740"/>
    <lineage>
        <taxon>Bacteria</taxon>
        <taxon>Pseudomonadati</taxon>
        <taxon>Thermomicrobiota</taxon>
        <taxon>Thermomicrobia</taxon>
        <taxon>Thermomicrobiales</taxon>
        <taxon>environmental samples</taxon>
    </lineage>
</organism>
<feature type="compositionally biased region" description="Basic residues" evidence="1">
    <location>
        <begin position="223"/>
        <end position="243"/>
    </location>
</feature>
<feature type="region of interest" description="Disordered" evidence="1">
    <location>
        <begin position="1"/>
        <end position="284"/>
    </location>
</feature>
<proteinExistence type="predicted"/>
<feature type="compositionally biased region" description="Basic residues" evidence="1">
    <location>
        <begin position="73"/>
        <end position="86"/>
    </location>
</feature>
<feature type="compositionally biased region" description="Basic residues" evidence="1">
    <location>
        <begin position="252"/>
        <end position="262"/>
    </location>
</feature>
<evidence type="ECO:0000256" key="1">
    <source>
        <dbReference type="SAM" id="MobiDB-lite"/>
    </source>
</evidence>
<evidence type="ECO:0000313" key="2">
    <source>
        <dbReference type="EMBL" id="CAA9585626.1"/>
    </source>
</evidence>